<evidence type="ECO:0000313" key="2">
    <source>
        <dbReference type="Proteomes" id="UP001237105"/>
    </source>
</evidence>
<dbReference type="EMBL" id="JASCIS010000013">
    <property type="protein sequence ID" value="MDI3419857.1"/>
    <property type="molecule type" value="Genomic_DNA"/>
</dbReference>
<keyword evidence="2" id="KW-1185">Reference proteome</keyword>
<organism evidence="1 2">
    <name type="scientific">Streptomyces luteolus</name>
    <dbReference type="NCBI Taxonomy" id="3043615"/>
    <lineage>
        <taxon>Bacteria</taxon>
        <taxon>Bacillati</taxon>
        <taxon>Actinomycetota</taxon>
        <taxon>Actinomycetes</taxon>
        <taxon>Kitasatosporales</taxon>
        <taxon>Streptomycetaceae</taxon>
        <taxon>Streptomyces</taxon>
    </lineage>
</organism>
<comment type="caution">
    <text evidence="1">The sequence shown here is derived from an EMBL/GenBank/DDBJ whole genome shotgun (WGS) entry which is preliminary data.</text>
</comment>
<sequence>MTGAFRLPEGSWWDWEVLGWDAGRFRLAADSDLTYHHGLELIFHDPLFVRCPTAFQDPVFRSPTDTELAEVVWQFGGQPGVLVAFTADAGGRSAVDCLVAAERVEVVRGLVPRH</sequence>
<gene>
    <name evidence="1" type="ORF">QIT00_15010</name>
</gene>
<reference evidence="1 2" key="1">
    <citation type="submission" date="2023-05" db="EMBL/GenBank/DDBJ databases">
        <title>Draft genome sequence of Streptomyces sp. B-S-A12 isolated from a cave soil in Thailand.</title>
        <authorList>
            <person name="Chamroensaksri N."/>
            <person name="Muangham S."/>
        </authorList>
    </citation>
    <scope>NUCLEOTIDE SEQUENCE [LARGE SCALE GENOMIC DNA]</scope>
    <source>
        <strain evidence="1 2">B-S-A12</strain>
    </source>
</reference>
<name>A0ABT6SW84_9ACTN</name>
<evidence type="ECO:0000313" key="1">
    <source>
        <dbReference type="EMBL" id="MDI3419857.1"/>
    </source>
</evidence>
<accession>A0ABT6SW84</accession>
<dbReference type="RefSeq" id="WP_282535743.1">
    <property type="nucleotide sequence ID" value="NZ_JASCIS010000013.1"/>
</dbReference>
<proteinExistence type="predicted"/>
<protein>
    <submittedName>
        <fullName evidence="1">Uncharacterized protein</fullName>
    </submittedName>
</protein>
<dbReference type="Proteomes" id="UP001237105">
    <property type="component" value="Unassembled WGS sequence"/>
</dbReference>